<name>A0A8J2JL96_9HEXA</name>
<evidence type="ECO:0000313" key="2">
    <source>
        <dbReference type="Proteomes" id="UP000708208"/>
    </source>
</evidence>
<feature type="non-terminal residue" evidence="1">
    <location>
        <position position="1"/>
    </location>
</feature>
<comment type="caution">
    <text evidence="1">The sequence shown here is derived from an EMBL/GenBank/DDBJ whole genome shotgun (WGS) entry which is preliminary data.</text>
</comment>
<sequence>AQALIPEGIHEDEDPFE</sequence>
<reference evidence="1" key="1">
    <citation type="submission" date="2021-06" db="EMBL/GenBank/DDBJ databases">
        <authorList>
            <person name="Hodson N. C."/>
            <person name="Mongue J. A."/>
            <person name="Jaron S. K."/>
        </authorList>
    </citation>
    <scope>NUCLEOTIDE SEQUENCE</scope>
</reference>
<feature type="non-terminal residue" evidence="1">
    <location>
        <position position="17"/>
    </location>
</feature>
<gene>
    <name evidence="1" type="ORF">AFUS01_LOCUS5940</name>
</gene>
<dbReference type="AlphaFoldDB" id="A0A8J2JL96"/>
<dbReference type="Proteomes" id="UP000708208">
    <property type="component" value="Unassembled WGS sequence"/>
</dbReference>
<evidence type="ECO:0000313" key="1">
    <source>
        <dbReference type="EMBL" id="CAG7716429.1"/>
    </source>
</evidence>
<keyword evidence="2" id="KW-1185">Reference proteome</keyword>
<dbReference type="EMBL" id="CAJVCH010038414">
    <property type="protein sequence ID" value="CAG7716429.1"/>
    <property type="molecule type" value="Genomic_DNA"/>
</dbReference>
<proteinExistence type="predicted"/>
<accession>A0A8J2JL96</accession>
<protein>
    <submittedName>
        <fullName evidence="1">Uncharacterized protein</fullName>
    </submittedName>
</protein>
<organism evidence="1 2">
    <name type="scientific">Allacma fusca</name>
    <dbReference type="NCBI Taxonomy" id="39272"/>
    <lineage>
        <taxon>Eukaryota</taxon>
        <taxon>Metazoa</taxon>
        <taxon>Ecdysozoa</taxon>
        <taxon>Arthropoda</taxon>
        <taxon>Hexapoda</taxon>
        <taxon>Collembola</taxon>
        <taxon>Symphypleona</taxon>
        <taxon>Sminthuridae</taxon>
        <taxon>Allacma</taxon>
    </lineage>
</organism>